<feature type="compositionally biased region" description="Low complexity" evidence="1">
    <location>
        <begin position="32"/>
        <end position="70"/>
    </location>
</feature>
<evidence type="ECO:0000256" key="1">
    <source>
        <dbReference type="SAM" id="MobiDB-lite"/>
    </source>
</evidence>
<dbReference type="SUPFAM" id="SSF50370">
    <property type="entry name" value="Ricin B-like lectins"/>
    <property type="match status" value="1"/>
</dbReference>
<sequence length="862" mass="89707">MLCMLACGGGTKSTITPSKSVPKETFSPAPTPISSASPSKSSSTSPITIPTGIPSITLSSSPSSSVSVHPTSGCTDNPLGWFDADGDKYDCRWYAEGNNCETYGNGYKNLDKTANEACCTCGGGTIRSQVPSYSASSKPSEHPTNSPTVSFTATPTIMPSDKQSSSTPCSVPSLKPSSGPSVVPSIVPSSSPSTVPSSGPSSNPSSVPSTVPSSGPSSMPSTGPSAVPSQRPSSDPTVAHSAVPSSQLSSVLSSLPSLLPSSVPSFQASLVPSLKPSSGPSVVPSIVPSSSPSTVPSLMPSSQPSSNPSSIPSSFPSFIPTSFPSGEPSLSAMPSQVPSIEKKSIPVNLEMSLTGTCACTPELIAIVFDLVAQTVSSDDVEVKNDATTCTPACSNNSSTASASSRPSLNRKLRILSSSSDDSVSFFIQARQVVPAAEADKLISADDAFNMIKDKAGDIASAVAEAEGIPISVGEIRIIEYPSASPSESSLPSILPSSVPSRVPSLEPSSEPSLELPITPPVLPPVSPPTKILTISPVQIITSSPIKFPTFEPTPSVIPPPPAGTSVSSVAKIENSCDCTVFTSSSFRTQLNEQLQGSQISGGDFEITGARLTNCIPQCSVPSVTTDRALQEGTRGAGDSVLLEIETLIVAEPGAVIPDVLPPTLVQSIKTTTNQVLEEKMPDIVTVAVKEIVDSGGIVVDVPVVGEVVTTSLVETTAAPTSAPTRSNNAKAIISDLKFDSTTRPFCLQAVNLRQNAGFKMRPCNNSNKQMWIFANDKIQNAAKPKWCMAWKGKVRELRVSECDGTMKTDRFTYDNTAKALVVTNITNGKQFLIGFNPRLKYNWLNLYGIKSENPSVHSFLLS</sequence>
<name>A0A7S3VF01_9STRA</name>
<evidence type="ECO:0000313" key="2">
    <source>
        <dbReference type="EMBL" id="CAE0476495.1"/>
    </source>
</evidence>
<feature type="region of interest" description="Disordered" evidence="1">
    <location>
        <begin position="484"/>
        <end position="515"/>
    </location>
</feature>
<feature type="compositionally biased region" description="Polar residues" evidence="1">
    <location>
        <begin position="227"/>
        <end position="236"/>
    </location>
</feature>
<feature type="region of interest" description="Disordered" evidence="1">
    <location>
        <begin position="16"/>
        <end position="70"/>
    </location>
</feature>
<dbReference type="PROSITE" id="PS50231">
    <property type="entry name" value="RICIN_B_LECTIN"/>
    <property type="match status" value="1"/>
</dbReference>
<protein>
    <recommendedName>
        <fullName evidence="3">Ricin B lectin domain-containing protein</fullName>
    </recommendedName>
</protein>
<reference evidence="2" key="1">
    <citation type="submission" date="2021-01" db="EMBL/GenBank/DDBJ databases">
        <authorList>
            <person name="Corre E."/>
            <person name="Pelletier E."/>
            <person name="Niang G."/>
            <person name="Scheremetjew M."/>
            <person name="Finn R."/>
            <person name="Kale V."/>
            <person name="Holt S."/>
            <person name="Cochrane G."/>
            <person name="Meng A."/>
            <person name="Brown T."/>
            <person name="Cohen L."/>
        </authorList>
    </citation>
    <scope>NUCLEOTIDE SEQUENCE</scope>
    <source>
        <strain evidence="2">MM31A-1</strain>
    </source>
</reference>
<evidence type="ECO:0008006" key="3">
    <source>
        <dbReference type="Google" id="ProtNLM"/>
    </source>
</evidence>
<dbReference type="InterPro" id="IPR035992">
    <property type="entry name" value="Ricin_B-like_lectins"/>
</dbReference>
<accession>A0A7S3VF01</accession>
<feature type="region of interest" description="Disordered" evidence="1">
    <location>
        <begin position="130"/>
        <end position="242"/>
    </location>
</feature>
<feature type="compositionally biased region" description="Low complexity" evidence="1">
    <location>
        <begin position="170"/>
        <end position="225"/>
    </location>
</feature>
<gene>
    <name evidence="2" type="ORF">CDEB00056_LOCUS21348</name>
</gene>
<dbReference type="Gene3D" id="2.80.10.50">
    <property type="match status" value="1"/>
</dbReference>
<dbReference type="AlphaFoldDB" id="A0A7S3VF01"/>
<organism evidence="2">
    <name type="scientific">Chaetoceros debilis</name>
    <dbReference type="NCBI Taxonomy" id="122233"/>
    <lineage>
        <taxon>Eukaryota</taxon>
        <taxon>Sar</taxon>
        <taxon>Stramenopiles</taxon>
        <taxon>Ochrophyta</taxon>
        <taxon>Bacillariophyta</taxon>
        <taxon>Coscinodiscophyceae</taxon>
        <taxon>Chaetocerotophycidae</taxon>
        <taxon>Chaetocerotales</taxon>
        <taxon>Chaetocerotaceae</taxon>
        <taxon>Chaetoceros</taxon>
    </lineage>
</organism>
<feature type="region of interest" description="Disordered" evidence="1">
    <location>
        <begin position="271"/>
        <end position="313"/>
    </location>
</feature>
<feature type="compositionally biased region" description="Polar residues" evidence="1">
    <location>
        <begin position="130"/>
        <end position="169"/>
    </location>
</feature>
<proteinExistence type="predicted"/>
<dbReference type="EMBL" id="HBIO01027816">
    <property type="protein sequence ID" value="CAE0476495.1"/>
    <property type="molecule type" value="Transcribed_RNA"/>
</dbReference>